<feature type="non-terminal residue" evidence="2">
    <location>
        <position position="1"/>
    </location>
</feature>
<evidence type="ECO:0000256" key="1">
    <source>
        <dbReference type="SAM" id="MobiDB-lite"/>
    </source>
</evidence>
<protein>
    <submittedName>
        <fullName evidence="2">Uncharacterized protein</fullName>
    </submittedName>
</protein>
<accession>A0AAV0AKU2</accession>
<keyword evidence="3" id="KW-1185">Reference proteome</keyword>
<gene>
    <name evidence="2" type="ORF">PPACK8108_LOCUS1965</name>
</gene>
<organism evidence="2 3">
    <name type="scientific">Phakopsora pachyrhizi</name>
    <name type="common">Asian soybean rust disease fungus</name>
    <dbReference type="NCBI Taxonomy" id="170000"/>
    <lineage>
        <taxon>Eukaryota</taxon>
        <taxon>Fungi</taxon>
        <taxon>Dikarya</taxon>
        <taxon>Basidiomycota</taxon>
        <taxon>Pucciniomycotina</taxon>
        <taxon>Pucciniomycetes</taxon>
        <taxon>Pucciniales</taxon>
        <taxon>Phakopsoraceae</taxon>
        <taxon>Phakopsora</taxon>
    </lineage>
</organism>
<dbReference type="EMBL" id="CALTRL010000341">
    <property type="protein sequence ID" value="CAH7667554.1"/>
    <property type="molecule type" value="Genomic_DNA"/>
</dbReference>
<feature type="compositionally biased region" description="Basic residues" evidence="1">
    <location>
        <begin position="8"/>
        <end position="20"/>
    </location>
</feature>
<reference evidence="2" key="1">
    <citation type="submission" date="2022-06" db="EMBL/GenBank/DDBJ databases">
        <authorList>
            <consortium name="SYNGENTA / RWTH Aachen University"/>
        </authorList>
    </citation>
    <scope>NUCLEOTIDE SEQUENCE</scope>
</reference>
<evidence type="ECO:0000313" key="3">
    <source>
        <dbReference type="Proteomes" id="UP001153365"/>
    </source>
</evidence>
<evidence type="ECO:0000313" key="2">
    <source>
        <dbReference type="EMBL" id="CAH7667554.1"/>
    </source>
</evidence>
<feature type="region of interest" description="Disordered" evidence="1">
    <location>
        <begin position="1"/>
        <end position="20"/>
    </location>
</feature>
<sequence>DQQENIKAKKKKKETRQKKKAKSILLFKENLQLFFYPVNHPIQTPHSFPPPKFHTNHLTVQWHGSTTHPSPDPSGQTHYTCDWKPLLPSHPHALPRVCGCSPIISWLFPYHFQTSRHPQRDDQKSRALVQGQGRAYIETRDQLQFQDGVQVG</sequence>
<proteinExistence type="predicted"/>
<name>A0AAV0AKU2_PHAPC</name>
<comment type="caution">
    <text evidence="2">The sequence shown here is derived from an EMBL/GenBank/DDBJ whole genome shotgun (WGS) entry which is preliminary data.</text>
</comment>
<dbReference type="Proteomes" id="UP001153365">
    <property type="component" value="Unassembled WGS sequence"/>
</dbReference>
<dbReference type="AlphaFoldDB" id="A0AAV0AKU2"/>